<dbReference type="InterPro" id="IPR029068">
    <property type="entry name" value="Glyas_Bleomycin-R_OHBP_Dase"/>
</dbReference>
<sequence>MHILSQGTVLLCDDPRQAAQFYIQHLGFQAVVELDWYVSLQHPDLPGIHLDLLHRAHEANSASQRHQPTSGILLGFMVEDAAREEKRLSAAGLTITKPLTDESWGQRRFQVLAPDGVIVEVLQTIPPDPTWLAQQGR</sequence>
<dbReference type="SUPFAM" id="SSF54593">
    <property type="entry name" value="Glyoxalase/Bleomycin resistance protein/Dihydroxybiphenyl dioxygenase"/>
    <property type="match status" value="1"/>
</dbReference>
<accession>A0A418V8Z1</accession>
<comment type="caution">
    <text evidence="2">The sequence shown here is derived from an EMBL/GenBank/DDBJ whole genome shotgun (WGS) entry which is preliminary data.</text>
</comment>
<keyword evidence="3" id="KW-1185">Reference proteome</keyword>
<dbReference type="Pfam" id="PF00903">
    <property type="entry name" value="Glyoxalase"/>
    <property type="match status" value="1"/>
</dbReference>
<gene>
    <name evidence="2" type="ORF">D3875_14265</name>
</gene>
<name>A0A418V8Z1_9DEIO</name>
<organism evidence="2 3">
    <name type="scientific">Deinococcus cavernae</name>
    <dbReference type="NCBI Taxonomy" id="2320857"/>
    <lineage>
        <taxon>Bacteria</taxon>
        <taxon>Thermotogati</taxon>
        <taxon>Deinococcota</taxon>
        <taxon>Deinococci</taxon>
        <taxon>Deinococcales</taxon>
        <taxon>Deinococcaceae</taxon>
        <taxon>Deinococcus</taxon>
    </lineage>
</organism>
<evidence type="ECO:0000313" key="3">
    <source>
        <dbReference type="Proteomes" id="UP000286287"/>
    </source>
</evidence>
<dbReference type="PROSITE" id="PS51819">
    <property type="entry name" value="VOC"/>
    <property type="match status" value="1"/>
</dbReference>
<reference evidence="2 3" key="1">
    <citation type="submission" date="2018-09" db="EMBL/GenBank/DDBJ databases">
        <authorList>
            <person name="Zhu H."/>
        </authorList>
    </citation>
    <scope>NUCLEOTIDE SEQUENCE [LARGE SCALE GENOMIC DNA]</scope>
    <source>
        <strain evidence="2 3">K2S05-167</strain>
    </source>
</reference>
<dbReference type="RefSeq" id="WP_119764766.1">
    <property type="nucleotide sequence ID" value="NZ_QYUJ01000014.1"/>
</dbReference>
<feature type="domain" description="VOC" evidence="1">
    <location>
        <begin position="2"/>
        <end position="124"/>
    </location>
</feature>
<evidence type="ECO:0000259" key="1">
    <source>
        <dbReference type="PROSITE" id="PS51819"/>
    </source>
</evidence>
<dbReference type="EMBL" id="QYUJ01000014">
    <property type="protein sequence ID" value="RJF72537.1"/>
    <property type="molecule type" value="Genomic_DNA"/>
</dbReference>
<proteinExistence type="predicted"/>
<protein>
    <recommendedName>
        <fullName evidence="1">VOC domain-containing protein</fullName>
    </recommendedName>
</protein>
<dbReference type="Gene3D" id="3.30.720.110">
    <property type="match status" value="1"/>
</dbReference>
<dbReference type="InterPro" id="IPR004360">
    <property type="entry name" value="Glyas_Fos-R_dOase_dom"/>
</dbReference>
<dbReference type="OrthoDB" id="66829at2"/>
<dbReference type="Gene3D" id="3.30.720.120">
    <property type="match status" value="1"/>
</dbReference>
<dbReference type="Proteomes" id="UP000286287">
    <property type="component" value="Unassembled WGS sequence"/>
</dbReference>
<dbReference type="AlphaFoldDB" id="A0A418V8Z1"/>
<evidence type="ECO:0000313" key="2">
    <source>
        <dbReference type="EMBL" id="RJF72537.1"/>
    </source>
</evidence>
<dbReference type="InterPro" id="IPR037523">
    <property type="entry name" value="VOC_core"/>
</dbReference>